<feature type="domain" description="Amine oxidase" evidence="1">
    <location>
        <begin position="18"/>
        <end position="99"/>
    </location>
</feature>
<reference evidence="2 3" key="1">
    <citation type="journal article" date="2024" name="G3 (Bethesda)">
        <title>Genome assembly of Hibiscus sabdariffa L. provides insights into metabolisms of medicinal natural products.</title>
        <authorList>
            <person name="Kim T."/>
        </authorList>
    </citation>
    <scope>NUCLEOTIDE SEQUENCE [LARGE SCALE GENOMIC DNA]</scope>
    <source>
        <strain evidence="2">TK-2024</strain>
        <tissue evidence="2">Old leaves</tissue>
    </source>
</reference>
<organism evidence="2 3">
    <name type="scientific">Hibiscus sabdariffa</name>
    <name type="common">roselle</name>
    <dbReference type="NCBI Taxonomy" id="183260"/>
    <lineage>
        <taxon>Eukaryota</taxon>
        <taxon>Viridiplantae</taxon>
        <taxon>Streptophyta</taxon>
        <taxon>Embryophyta</taxon>
        <taxon>Tracheophyta</taxon>
        <taxon>Spermatophyta</taxon>
        <taxon>Magnoliopsida</taxon>
        <taxon>eudicotyledons</taxon>
        <taxon>Gunneridae</taxon>
        <taxon>Pentapetalae</taxon>
        <taxon>rosids</taxon>
        <taxon>malvids</taxon>
        <taxon>Malvales</taxon>
        <taxon>Malvaceae</taxon>
        <taxon>Malvoideae</taxon>
        <taxon>Hibiscus</taxon>
    </lineage>
</organism>
<dbReference type="InterPro" id="IPR036188">
    <property type="entry name" value="FAD/NAD-bd_sf"/>
</dbReference>
<sequence length="99" mass="11304">MEFLDGNPLKRLCLPIVNHIESLGGEVRLKSRIKKIEFKDDGTVKNFLLNNDNTIEGDTYVVATPVDILKLLLPEDWREISYFKKLEKLVGVAVINVHI</sequence>
<dbReference type="PANTHER" id="PTHR42923">
    <property type="entry name" value="PROTOPORPHYRINOGEN OXIDASE"/>
    <property type="match status" value="1"/>
</dbReference>
<comment type="caution">
    <text evidence="2">The sequence shown here is derived from an EMBL/GenBank/DDBJ whole genome shotgun (WGS) entry which is preliminary data.</text>
</comment>
<proteinExistence type="predicted"/>
<dbReference type="PANTHER" id="PTHR42923:SF45">
    <property type="entry name" value="15-CIS-PHYTOENE DESATURASE, CHLOROPLASTIC_CHROMOPLASTIC"/>
    <property type="match status" value="1"/>
</dbReference>
<dbReference type="Pfam" id="PF01593">
    <property type="entry name" value="Amino_oxidase"/>
    <property type="match status" value="1"/>
</dbReference>
<evidence type="ECO:0000313" key="3">
    <source>
        <dbReference type="Proteomes" id="UP001396334"/>
    </source>
</evidence>
<gene>
    <name evidence="2" type="ORF">V6N11_031295</name>
</gene>
<protein>
    <recommendedName>
        <fullName evidence="1">Amine oxidase domain-containing protein</fullName>
    </recommendedName>
</protein>
<dbReference type="InterPro" id="IPR002937">
    <property type="entry name" value="Amino_oxidase"/>
</dbReference>
<dbReference type="SUPFAM" id="SSF51905">
    <property type="entry name" value="FAD/NAD(P)-binding domain"/>
    <property type="match status" value="1"/>
</dbReference>
<evidence type="ECO:0000313" key="2">
    <source>
        <dbReference type="EMBL" id="KAK9029850.1"/>
    </source>
</evidence>
<dbReference type="EMBL" id="JBBPBN010000010">
    <property type="protein sequence ID" value="KAK9029850.1"/>
    <property type="molecule type" value="Genomic_DNA"/>
</dbReference>
<evidence type="ECO:0000259" key="1">
    <source>
        <dbReference type="Pfam" id="PF01593"/>
    </source>
</evidence>
<dbReference type="Proteomes" id="UP001396334">
    <property type="component" value="Unassembled WGS sequence"/>
</dbReference>
<keyword evidence="3" id="KW-1185">Reference proteome</keyword>
<accession>A0ABR2SX72</accession>
<name>A0ABR2SX72_9ROSI</name>
<dbReference type="InterPro" id="IPR050464">
    <property type="entry name" value="Zeta_carotene_desat/Oxidored"/>
</dbReference>